<dbReference type="PANTHER" id="PTHR30221:SF8">
    <property type="entry name" value="SMALL-CONDUCTANCE MECHANOSENSITIVE CHANNEL"/>
    <property type="match status" value="1"/>
</dbReference>
<dbReference type="SUPFAM" id="SSF82861">
    <property type="entry name" value="Mechanosensitive channel protein MscS (YggB), transmembrane region"/>
    <property type="match status" value="1"/>
</dbReference>
<dbReference type="Pfam" id="PF00924">
    <property type="entry name" value="MS_channel_2nd"/>
    <property type="match status" value="1"/>
</dbReference>
<dbReference type="InterPro" id="IPR010920">
    <property type="entry name" value="LSM_dom_sf"/>
</dbReference>
<keyword evidence="9" id="KW-1185">Reference proteome</keyword>
<dbReference type="InterPro" id="IPR006685">
    <property type="entry name" value="MscS_channel_2nd"/>
</dbReference>
<comment type="similarity">
    <text evidence="2">Belongs to the MscS (TC 1.A.23) family.</text>
</comment>
<reference evidence="8 9" key="1">
    <citation type="journal article" date="2010" name="J. Bacteriol.">
        <title>Genome sequence of Lentisphaera araneosa HTCC2155T, the type species of the order Lentisphaerales in the phylum Lentisphaerae.</title>
        <authorList>
            <person name="Thrash J.C."/>
            <person name="Cho J.C."/>
            <person name="Vergin K.L."/>
            <person name="Morris R.M."/>
            <person name="Giovannoni S.J."/>
        </authorList>
    </citation>
    <scope>NUCLEOTIDE SEQUENCE [LARGE SCALE GENOMIC DNA]</scope>
    <source>
        <strain evidence="8 9">HTCC2155</strain>
    </source>
</reference>
<dbReference type="SUPFAM" id="SSF50182">
    <property type="entry name" value="Sm-like ribonucleoproteins"/>
    <property type="match status" value="1"/>
</dbReference>
<evidence type="ECO:0000256" key="1">
    <source>
        <dbReference type="ARBA" id="ARBA00004141"/>
    </source>
</evidence>
<name>A6DJP1_9BACT</name>
<evidence type="ECO:0000313" key="8">
    <source>
        <dbReference type="EMBL" id="EDM28115.1"/>
    </source>
</evidence>
<evidence type="ECO:0000256" key="2">
    <source>
        <dbReference type="ARBA" id="ARBA00008017"/>
    </source>
</evidence>
<dbReference type="RefSeq" id="WP_007278108.1">
    <property type="nucleotide sequence ID" value="NZ_ABCK01000006.1"/>
</dbReference>
<dbReference type="PANTHER" id="PTHR30221">
    <property type="entry name" value="SMALL-CONDUCTANCE MECHANOSENSITIVE CHANNEL"/>
    <property type="match status" value="1"/>
</dbReference>
<protein>
    <recommendedName>
        <fullName evidence="7">Mechanosensitive ion channel MscS domain-containing protein</fullName>
    </recommendedName>
</protein>
<dbReference type="eggNOG" id="COG0668">
    <property type="taxonomic scope" value="Bacteria"/>
</dbReference>
<keyword evidence="3 6" id="KW-0812">Transmembrane</keyword>
<feature type="transmembrane region" description="Helical" evidence="6">
    <location>
        <begin position="144"/>
        <end position="161"/>
    </location>
</feature>
<feature type="transmembrane region" description="Helical" evidence="6">
    <location>
        <begin position="69"/>
        <end position="87"/>
    </location>
</feature>
<gene>
    <name evidence="8" type="ORF">LNTAR_12201</name>
</gene>
<evidence type="ECO:0000313" key="9">
    <source>
        <dbReference type="Proteomes" id="UP000004947"/>
    </source>
</evidence>
<feature type="transmembrane region" description="Helical" evidence="6">
    <location>
        <begin position="45"/>
        <end position="63"/>
    </location>
</feature>
<accession>A6DJP1</accession>
<evidence type="ECO:0000256" key="4">
    <source>
        <dbReference type="ARBA" id="ARBA00022989"/>
    </source>
</evidence>
<keyword evidence="4 6" id="KW-1133">Transmembrane helix</keyword>
<evidence type="ECO:0000259" key="7">
    <source>
        <dbReference type="Pfam" id="PF00924"/>
    </source>
</evidence>
<comment type="caution">
    <text evidence="8">The sequence shown here is derived from an EMBL/GenBank/DDBJ whole genome shotgun (WGS) entry which is preliminary data.</text>
</comment>
<dbReference type="EMBL" id="ABCK01000006">
    <property type="protein sequence ID" value="EDM28115.1"/>
    <property type="molecule type" value="Genomic_DNA"/>
</dbReference>
<sequence length="185" mass="21099">MAEYMHIPIIILIAWCISYLCKRIFTVLIDRGVETLKIEATNYYFIRNGVSFVIYLFSLALIFKMTPGLSGLGTTLFASAGIIAAAVGFAGKEAMSNIVSGIFIIIFKPFRVGDFLELDPQTRGKVEDITMRHTVLADINNRRILFQIRLLVLMQSLILIFQMKKSVLILKFLWPMKQILSWRSK</sequence>
<dbReference type="InterPro" id="IPR023408">
    <property type="entry name" value="MscS_beta-dom_sf"/>
</dbReference>
<dbReference type="AlphaFoldDB" id="A6DJP1"/>
<dbReference type="InterPro" id="IPR011014">
    <property type="entry name" value="MscS_channel_TM-2"/>
</dbReference>
<dbReference type="GO" id="GO:0016020">
    <property type="term" value="C:membrane"/>
    <property type="evidence" value="ECO:0007669"/>
    <property type="project" value="UniProtKB-SubCell"/>
</dbReference>
<evidence type="ECO:0000256" key="3">
    <source>
        <dbReference type="ARBA" id="ARBA00022692"/>
    </source>
</evidence>
<comment type="subcellular location">
    <subcellularLocation>
        <location evidence="1">Membrane</location>
        <topology evidence="1">Multi-pass membrane protein</topology>
    </subcellularLocation>
</comment>
<evidence type="ECO:0000256" key="6">
    <source>
        <dbReference type="SAM" id="Phobius"/>
    </source>
</evidence>
<proteinExistence type="inferred from homology"/>
<dbReference type="InterPro" id="IPR045275">
    <property type="entry name" value="MscS_archaea/bacteria_type"/>
</dbReference>
<evidence type="ECO:0000256" key="5">
    <source>
        <dbReference type="ARBA" id="ARBA00023136"/>
    </source>
</evidence>
<dbReference type="Gene3D" id="1.10.287.1260">
    <property type="match status" value="1"/>
</dbReference>
<dbReference type="Gene3D" id="2.30.30.60">
    <property type="match status" value="1"/>
</dbReference>
<dbReference type="STRING" id="313628.LNTAR_12201"/>
<dbReference type="GO" id="GO:0008381">
    <property type="term" value="F:mechanosensitive monoatomic ion channel activity"/>
    <property type="evidence" value="ECO:0007669"/>
    <property type="project" value="InterPro"/>
</dbReference>
<dbReference type="Proteomes" id="UP000004947">
    <property type="component" value="Unassembled WGS sequence"/>
</dbReference>
<keyword evidence="5 6" id="KW-0472">Membrane</keyword>
<feature type="domain" description="Mechanosensitive ion channel MscS" evidence="7">
    <location>
        <begin position="95"/>
        <end position="143"/>
    </location>
</feature>
<feature type="transmembrane region" description="Helical" evidence="6">
    <location>
        <begin position="6"/>
        <end position="25"/>
    </location>
</feature>
<organism evidence="8 9">
    <name type="scientific">Lentisphaera araneosa HTCC2155</name>
    <dbReference type="NCBI Taxonomy" id="313628"/>
    <lineage>
        <taxon>Bacteria</taxon>
        <taxon>Pseudomonadati</taxon>
        <taxon>Lentisphaerota</taxon>
        <taxon>Lentisphaeria</taxon>
        <taxon>Lentisphaerales</taxon>
        <taxon>Lentisphaeraceae</taxon>
        <taxon>Lentisphaera</taxon>
    </lineage>
</organism>